<dbReference type="PANTHER" id="PTHR30445">
    <property type="entry name" value="K(+)_H(+) ANTIPORTER SUBUNIT KHTT"/>
    <property type="match status" value="1"/>
</dbReference>
<keyword evidence="6 8" id="KW-1133">Transmembrane helix</keyword>
<dbReference type="AlphaFoldDB" id="A0A7Y6Q4H6"/>
<evidence type="ECO:0000256" key="4">
    <source>
        <dbReference type="ARBA" id="ARBA00022475"/>
    </source>
</evidence>
<feature type="transmembrane region" description="Helical" evidence="8">
    <location>
        <begin position="15"/>
        <end position="34"/>
    </location>
</feature>
<keyword evidence="4" id="KW-1003">Cell membrane</keyword>
<feature type="transmembrane region" description="Helical" evidence="8">
    <location>
        <begin position="453"/>
        <end position="474"/>
    </location>
</feature>
<dbReference type="InterPro" id="IPR036721">
    <property type="entry name" value="RCK_C_sf"/>
</dbReference>
<feature type="transmembrane region" description="Helical" evidence="8">
    <location>
        <begin position="510"/>
        <end position="528"/>
    </location>
</feature>
<dbReference type="InterPro" id="IPR006037">
    <property type="entry name" value="RCK_C"/>
</dbReference>
<feature type="transmembrane region" description="Helical" evidence="8">
    <location>
        <begin position="41"/>
        <end position="61"/>
    </location>
</feature>
<proteinExistence type="inferred from homology"/>
<keyword evidence="7 8" id="KW-0472">Membrane</keyword>
<dbReference type="GO" id="GO:0006813">
    <property type="term" value="P:potassium ion transport"/>
    <property type="evidence" value="ECO:0007669"/>
    <property type="project" value="InterPro"/>
</dbReference>
<feature type="transmembrane region" description="Helical" evidence="8">
    <location>
        <begin position="414"/>
        <end position="433"/>
    </location>
</feature>
<evidence type="ECO:0000313" key="11">
    <source>
        <dbReference type="Proteomes" id="UP000520198"/>
    </source>
</evidence>
<evidence type="ECO:0000256" key="8">
    <source>
        <dbReference type="SAM" id="Phobius"/>
    </source>
</evidence>
<dbReference type="NCBIfam" id="TIGR03802">
    <property type="entry name" value="Asp_Ala_antiprt"/>
    <property type="match status" value="1"/>
</dbReference>
<accession>A0A7Y6Q4H6</accession>
<dbReference type="SUPFAM" id="SSF116726">
    <property type="entry name" value="TrkA C-terminal domain-like"/>
    <property type="match status" value="2"/>
</dbReference>
<evidence type="ECO:0000256" key="2">
    <source>
        <dbReference type="ARBA" id="ARBA00009854"/>
    </source>
</evidence>
<organism evidence="10 11">
    <name type="scientific">Ensifer oleiphilus</name>
    <dbReference type="NCBI Taxonomy" id="2742698"/>
    <lineage>
        <taxon>Bacteria</taxon>
        <taxon>Pseudomonadati</taxon>
        <taxon>Pseudomonadota</taxon>
        <taxon>Alphaproteobacteria</taxon>
        <taxon>Hyphomicrobiales</taxon>
        <taxon>Rhizobiaceae</taxon>
        <taxon>Sinorhizobium/Ensifer group</taxon>
        <taxon>Ensifer</taxon>
    </lineage>
</organism>
<evidence type="ECO:0000313" key="10">
    <source>
        <dbReference type="EMBL" id="NVD38937.1"/>
    </source>
</evidence>
<dbReference type="NCBIfam" id="TIGR01625">
    <property type="entry name" value="YidE_YbjL_dupl"/>
    <property type="match status" value="1"/>
</dbReference>
<dbReference type="InterPro" id="IPR050144">
    <property type="entry name" value="AAE_transporter"/>
</dbReference>
<dbReference type="Gene3D" id="3.30.70.1450">
    <property type="entry name" value="Regulator of K+ conductance, C-terminal domain"/>
    <property type="match status" value="1"/>
</dbReference>
<keyword evidence="5 8" id="KW-0812">Transmembrane</keyword>
<comment type="caution">
    <text evidence="10">The sequence shown here is derived from an EMBL/GenBank/DDBJ whole genome shotgun (WGS) entry which is preliminary data.</text>
</comment>
<feature type="transmembrane region" description="Helical" evidence="8">
    <location>
        <begin position="540"/>
        <end position="564"/>
    </location>
</feature>
<feature type="transmembrane region" description="Helical" evidence="8">
    <location>
        <begin position="481"/>
        <end position="504"/>
    </location>
</feature>
<feature type="transmembrane region" description="Helical" evidence="8">
    <location>
        <begin position="389"/>
        <end position="407"/>
    </location>
</feature>
<dbReference type="GO" id="GO:0005886">
    <property type="term" value="C:plasma membrane"/>
    <property type="evidence" value="ECO:0007669"/>
    <property type="project" value="UniProtKB-SubCell"/>
</dbReference>
<dbReference type="PROSITE" id="PS51202">
    <property type="entry name" value="RCK_C"/>
    <property type="match status" value="2"/>
</dbReference>
<dbReference type="EMBL" id="JABWDU010000002">
    <property type="protein sequence ID" value="NVD38937.1"/>
    <property type="molecule type" value="Genomic_DNA"/>
</dbReference>
<comment type="subcellular location">
    <subcellularLocation>
        <location evidence="1">Cell membrane</location>
        <topology evidence="1">Multi-pass membrane protein</topology>
    </subcellularLocation>
</comment>
<dbReference type="InterPro" id="IPR022457">
    <property type="entry name" value="Asp_Ala_antiprt"/>
</dbReference>
<feature type="domain" description="RCK C-terminal" evidence="9">
    <location>
        <begin position="296"/>
        <end position="379"/>
    </location>
</feature>
<evidence type="ECO:0000256" key="3">
    <source>
        <dbReference type="ARBA" id="ARBA00022448"/>
    </source>
</evidence>
<dbReference type="PANTHER" id="PTHR30445:SF9">
    <property type="match status" value="1"/>
</dbReference>
<comment type="similarity">
    <text evidence="2">Belongs to the AAE transporter (TC 2.A.81) family.</text>
</comment>
<dbReference type="Pfam" id="PF06826">
    <property type="entry name" value="Asp-Al_Ex"/>
    <property type="match status" value="2"/>
</dbReference>
<evidence type="ECO:0000256" key="6">
    <source>
        <dbReference type="ARBA" id="ARBA00022989"/>
    </source>
</evidence>
<name>A0A7Y6Q4H6_9HYPH</name>
<dbReference type="GO" id="GO:0008324">
    <property type="term" value="F:monoatomic cation transmembrane transporter activity"/>
    <property type="evidence" value="ECO:0007669"/>
    <property type="project" value="InterPro"/>
</dbReference>
<evidence type="ECO:0000256" key="1">
    <source>
        <dbReference type="ARBA" id="ARBA00004651"/>
    </source>
</evidence>
<dbReference type="Proteomes" id="UP000520198">
    <property type="component" value="Unassembled WGS sequence"/>
</dbReference>
<sequence>MTVNPIDFFVDTLRTYPPIAVFLALGIGFVIGPIKIAGFNLGNVTATLLAGVVIGQLGIQVSGDLKSTLFLIFLFAVGYGVGPQFVRGLSTDGPKQILFALSVLVLCLIVPYLCALVAGLPLGYGAGMYAGSQTISAAIGVASDQINAMGMTPEQAKTYTDQIPIAYAVTYIWGTIGSAIILAQLGPRLLGIDLPAACKEYEAKLGGGTVSTEPGITRAYHDFGLRAYRIDEASGLTGTPVRNLLPGIRVFVERLRRGDQIIEADGNTVLQPGDIVAFSGRRALLVEHLDSKLVEVEDKELLNAEAEVLDVYVTNKALAGRTLADVSTEDWARGVYARKIVRSLVEIPVLPGTTVERGDIVTIGGARRHVEAAIKALGFADRPVETTDIAFLGWGLFFGAMVGALTLTIGGIPIGLSTSGGALLAGLVLGWLRSTYPAFGTIPAPALWLMNTLGLNIFIAVVGIGAGPGFVAGLQEVGISLLIWGIVATSVPMIASVLIGHYVFRFHPAILFGACAGVRTTTAALGMIQEAAKSKVPALGYGMPYAIGNTLLTIFGLVIVIMLAPSGGP</sequence>
<reference evidence="10 11" key="1">
    <citation type="submission" date="2020-06" db="EMBL/GenBank/DDBJ databases">
        <authorList>
            <person name="Grouzdev D.S."/>
        </authorList>
    </citation>
    <scope>NUCLEOTIDE SEQUENCE [LARGE SCALE GENOMIC DNA]</scope>
    <source>
        <strain evidence="10 11">HO-A22</strain>
    </source>
</reference>
<feature type="transmembrane region" description="Helical" evidence="8">
    <location>
        <begin position="67"/>
        <end position="86"/>
    </location>
</feature>
<keyword evidence="11" id="KW-1185">Reference proteome</keyword>
<feature type="transmembrane region" description="Helical" evidence="8">
    <location>
        <begin position="164"/>
        <end position="185"/>
    </location>
</feature>
<evidence type="ECO:0000259" key="9">
    <source>
        <dbReference type="PROSITE" id="PS51202"/>
    </source>
</evidence>
<dbReference type="InterPro" id="IPR006512">
    <property type="entry name" value="YidE_YbjL"/>
</dbReference>
<evidence type="ECO:0000256" key="5">
    <source>
        <dbReference type="ARBA" id="ARBA00022692"/>
    </source>
</evidence>
<feature type="transmembrane region" description="Helical" evidence="8">
    <location>
        <begin position="98"/>
        <end position="120"/>
    </location>
</feature>
<gene>
    <name evidence="10" type="primary">aspT</name>
    <name evidence="10" type="ORF">HT585_08725</name>
</gene>
<feature type="domain" description="RCK C-terminal" evidence="9">
    <location>
        <begin position="213"/>
        <end position="295"/>
    </location>
</feature>
<evidence type="ECO:0000256" key="7">
    <source>
        <dbReference type="ARBA" id="ARBA00023136"/>
    </source>
</evidence>
<keyword evidence="3" id="KW-0813">Transport</keyword>
<protein>
    <submittedName>
        <fullName evidence="10">Aspartate-alanine antiporter</fullName>
    </submittedName>
</protein>